<dbReference type="CDD" id="cd00093">
    <property type="entry name" value="HTH_XRE"/>
    <property type="match status" value="1"/>
</dbReference>
<dbReference type="PANTHER" id="PTHR46558:SF3">
    <property type="entry name" value="TRANSCRIPTIONAL REGULATOR"/>
    <property type="match status" value="1"/>
</dbReference>
<sequence length="178" mass="20143">MNNRIKEIRKSKGLSQEKFGKQLGVTKTSISKMELGTYNVTDTMIKLICTEFNVNEEWLRYGKGEMFIENDSTIISALSTKYNLNSLDEKIIESYLNLTSEQRKAIQSYVCSLANVIVNNEITVAKETVLSGESSKKDVLQIQDDSIEKELNAYRLELEAEKKGKISSVSEDIKEKLG</sequence>
<keyword evidence="1" id="KW-0238">DNA-binding</keyword>
<evidence type="ECO:0000313" key="4">
    <source>
        <dbReference type="Proteomes" id="UP000749471"/>
    </source>
</evidence>
<feature type="domain" description="HTH cro/C1-type" evidence="2">
    <location>
        <begin position="5"/>
        <end position="59"/>
    </location>
</feature>
<dbReference type="PROSITE" id="PS50943">
    <property type="entry name" value="HTH_CROC1"/>
    <property type="match status" value="1"/>
</dbReference>
<evidence type="ECO:0000256" key="1">
    <source>
        <dbReference type="ARBA" id="ARBA00023125"/>
    </source>
</evidence>
<name>A0ABS6E663_9FIRM</name>
<accession>A0ABS6E663</accession>
<dbReference type="SMART" id="SM00530">
    <property type="entry name" value="HTH_XRE"/>
    <property type="match status" value="1"/>
</dbReference>
<evidence type="ECO:0000259" key="2">
    <source>
        <dbReference type="PROSITE" id="PS50943"/>
    </source>
</evidence>
<dbReference type="Proteomes" id="UP000749471">
    <property type="component" value="Unassembled WGS sequence"/>
</dbReference>
<gene>
    <name evidence="3" type="ORF">KQI42_09915</name>
</gene>
<dbReference type="Pfam" id="PF01381">
    <property type="entry name" value="HTH_3"/>
    <property type="match status" value="1"/>
</dbReference>
<dbReference type="RefSeq" id="WP_216519346.1">
    <property type="nucleotide sequence ID" value="NZ_JAHLPM010000007.1"/>
</dbReference>
<dbReference type="EMBL" id="JAHLPM010000007">
    <property type="protein sequence ID" value="MBU5438326.1"/>
    <property type="molecule type" value="Genomic_DNA"/>
</dbReference>
<protein>
    <submittedName>
        <fullName evidence="3">Helix-turn-helix domain-containing protein</fullName>
    </submittedName>
</protein>
<dbReference type="PANTHER" id="PTHR46558">
    <property type="entry name" value="TRACRIPTIONAL REGULATORY PROTEIN-RELATED-RELATED"/>
    <property type="match status" value="1"/>
</dbReference>
<evidence type="ECO:0000313" key="3">
    <source>
        <dbReference type="EMBL" id="MBU5438326.1"/>
    </source>
</evidence>
<keyword evidence="4" id="KW-1185">Reference proteome</keyword>
<proteinExistence type="predicted"/>
<organism evidence="3 4">
    <name type="scientific">Tissierella simiarum</name>
    <dbReference type="NCBI Taxonomy" id="2841534"/>
    <lineage>
        <taxon>Bacteria</taxon>
        <taxon>Bacillati</taxon>
        <taxon>Bacillota</taxon>
        <taxon>Tissierellia</taxon>
        <taxon>Tissierellales</taxon>
        <taxon>Tissierellaceae</taxon>
        <taxon>Tissierella</taxon>
    </lineage>
</organism>
<comment type="caution">
    <text evidence="3">The sequence shown here is derived from an EMBL/GenBank/DDBJ whole genome shotgun (WGS) entry which is preliminary data.</text>
</comment>
<dbReference type="InterPro" id="IPR001387">
    <property type="entry name" value="Cro/C1-type_HTH"/>
</dbReference>
<reference evidence="3 4" key="1">
    <citation type="submission" date="2021-06" db="EMBL/GenBank/DDBJ databases">
        <authorList>
            <person name="Sun Q."/>
            <person name="Li D."/>
        </authorList>
    </citation>
    <scope>NUCLEOTIDE SEQUENCE [LARGE SCALE GENOMIC DNA]</scope>
    <source>
        <strain evidence="3 4">MSJ-40</strain>
    </source>
</reference>